<dbReference type="PANTHER" id="PTHR34222">
    <property type="entry name" value="GAG_PRE-INTEGRS DOMAIN-CONTAINING PROTEIN"/>
    <property type="match status" value="1"/>
</dbReference>
<name>A0A1Q3CN77_CEPFO</name>
<comment type="caution">
    <text evidence="1">The sequence shown here is derived from an EMBL/GenBank/DDBJ whole genome shotgun (WGS) entry which is preliminary data.</text>
</comment>
<reference evidence="2" key="1">
    <citation type="submission" date="2016-04" db="EMBL/GenBank/DDBJ databases">
        <title>Cephalotus genome sequencing.</title>
        <authorList>
            <person name="Fukushima K."/>
            <person name="Hasebe M."/>
            <person name="Fang X."/>
        </authorList>
    </citation>
    <scope>NUCLEOTIDE SEQUENCE [LARGE SCALE GENOMIC DNA]</scope>
    <source>
        <strain evidence="2">cv. St1</strain>
    </source>
</reference>
<dbReference type="Proteomes" id="UP000187406">
    <property type="component" value="Unassembled WGS sequence"/>
</dbReference>
<dbReference type="EMBL" id="BDDD01002472">
    <property type="protein sequence ID" value="GAV81689.1"/>
    <property type="molecule type" value="Genomic_DNA"/>
</dbReference>
<evidence type="ECO:0000313" key="2">
    <source>
        <dbReference type="Proteomes" id="UP000187406"/>
    </source>
</evidence>
<organism evidence="1 2">
    <name type="scientific">Cephalotus follicularis</name>
    <name type="common">Albany pitcher plant</name>
    <dbReference type="NCBI Taxonomy" id="3775"/>
    <lineage>
        <taxon>Eukaryota</taxon>
        <taxon>Viridiplantae</taxon>
        <taxon>Streptophyta</taxon>
        <taxon>Embryophyta</taxon>
        <taxon>Tracheophyta</taxon>
        <taxon>Spermatophyta</taxon>
        <taxon>Magnoliopsida</taxon>
        <taxon>eudicotyledons</taxon>
        <taxon>Gunneridae</taxon>
        <taxon>Pentapetalae</taxon>
        <taxon>rosids</taxon>
        <taxon>fabids</taxon>
        <taxon>Oxalidales</taxon>
        <taxon>Cephalotaceae</taxon>
        <taxon>Cephalotus</taxon>
    </lineage>
</organism>
<gene>
    <name evidence="1" type="ORF">CFOL_v3_25143</name>
</gene>
<dbReference type="PANTHER" id="PTHR34222:SF97">
    <property type="entry name" value="CATALYTIC REGION, PUTATIVE-RELATED"/>
    <property type="match status" value="1"/>
</dbReference>
<accession>A0A1Q3CN77</accession>
<keyword evidence="2" id="KW-1185">Reference proteome</keyword>
<dbReference type="InParanoid" id="A0A1Q3CN77"/>
<evidence type="ECO:0000313" key="1">
    <source>
        <dbReference type="EMBL" id="GAV81689.1"/>
    </source>
</evidence>
<dbReference type="OrthoDB" id="1002462at2759"/>
<proteinExistence type="predicted"/>
<protein>
    <submittedName>
        <fullName evidence="1">Uncharacterized protein</fullName>
    </submittedName>
</protein>
<sequence length="101" mass="11476">MLMMSPLPSVGQAYSIISQEESHRGIISGAPTHCDILPVFYSTAHAQKNNSTSHAQKNKDEVLRCELCNWIGHKKENYYRLIGYPSVHKFHKGKMEGNFNQ</sequence>
<dbReference type="AlphaFoldDB" id="A0A1Q3CN77"/>